<evidence type="ECO:0000313" key="1">
    <source>
        <dbReference type="Proteomes" id="UP000887574"/>
    </source>
</evidence>
<protein>
    <submittedName>
        <fullName evidence="2">Uncharacterized protein</fullName>
    </submittedName>
</protein>
<sequence>MADSRRIASLDLAKAVDATKKTQLVRRWKCVMRLMPTARCVNPGECVVKVRRSQSEPVINELKDKFRGLKEGCYPRPKAVCV</sequence>
<keyword evidence="1" id="KW-1185">Reference proteome</keyword>
<accession>A0A915DAG3</accession>
<name>A0A915DAG3_9BILA</name>
<dbReference type="Proteomes" id="UP000887574">
    <property type="component" value="Unplaced"/>
</dbReference>
<evidence type="ECO:0000313" key="2">
    <source>
        <dbReference type="WBParaSite" id="jg17362"/>
    </source>
</evidence>
<dbReference type="AlphaFoldDB" id="A0A915DAG3"/>
<reference evidence="2" key="1">
    <citation type="submission" date="2022-11" db="UniProtKB">
        <authorList>
            <consortium name="WormBaseParasite"/>
        </authorList>
    </citation>
    <scope>IDENTIFICATION</scope>
</reference>
<dbReference type="WBParaSite" id="jg17362">
    <property type="protein sequence ID" value="jg17362"/>
    <property type="gene ID" value="jg17362"/>
</dbReference>
<proteinExistence type="predicted"/>
<organism evidence="1 2">
    <name type="scientific">Ditylenchus dipsaci</name>
    <dbReference type="NCBI Taxonomy" id="166011"/>
    <lineage>
        <taxon>Eukaryota</taxon>
        <taxon>Metazoa</taxon>
        <taxon>Ecdysozoa</taxon>
        <taxon>Nematoda</taxon>
        <taxon>Chromadorea</taxon>
        <taxon>Rhabditida</taxon>
        <taxon>Tylenchina</taxon>
        <taxon>Tylenchomorpha</taxon>
        <taxon>Sphaerularioidea</taxon>
        <taxon>Anguinidae</taxon>
        <taxon>Anguininae</taxon>
        <taxon>Ditylenchus</taxon>
    </lineage>
</organism>